<dbReference type="EMBL" id="DSKL01000409">
    <property type="protein sequence ID" value="HEH83362.1"/>
    <property type="molecule type" value="Genomic_DNA"/>
</dbReference>
<dbReference type="GO" id="GO:0005886">
    <property type="term" value="C:plasma membrane"/>
    <property type="evidence" value="ECO:0007669"/>
    <property type="project" value="TreeGrafter"/>
</dbReference>
<dbReference type="PANTHER" id="PTHR32196">
    <property type="entry name" value="ABC TRANSPORTER PERMEASE PROTEIN YPHD-RELATED-RELATED"/>
    <property type="match status" value="1"/>
</dbReference>
<gene>
    <name evidence="1" type="ORF">ENP73_10555</name>
</gene>
<proteinExistence type="predicted"/>
<name>A0A7C2C250_9DEIN</name>
<dbReference type="AlphaFoldDB" id="A0A7C2C250"/>
<reference evidence="1" key="1">
    <citation type="journal article" date="2020" name="mSystems">
        <title>Genome- and Community-Level Interaction Insights into Carbon Utilization and Element Cycling Functions of Hydrothermarchaeota in Hydrothermal Sediment.</title>
        <authorList>
            <person name="Zhou Z."/>
            <person name="Liu Y."/>
            <person name="Xu W."/>
            <person name="Pan J."/>
            <person name="Luo Z.H."/>
            <person name="Li M."/>
        </authorList>
    </citation>
    <scope>NUCLEOTIDE SEQUENCE [LARGE SCALE GENOMIC DNA]</scope>
    <source>
        <strain evidence="1">SpSt-246</strain>
    </source>
</reference>
<comment type="caution">
    <text evidence="1">The sequence shown here is derived from an EMBL/GenBank/DDBJ whole genome shotgun (WGS) entry which is preliminary data.</text>
</comment>
<evidence type="ECO:0000313" key="1">
    <source>
        <dbReference type="EMBL" id="HEH83362.1"/>
    </source>
</evidence>
<accession>A0A7C2C250</accession>
<organism evidence="1">
    <name type="scientific">Thermus islandicus</name>
    <dbReference type="NCBI Taxonomy" id="540988"/>
    <lineage>
        <taxon>Bacteria</taxon>
        <taxon>Thermotogati</taxon>
        <taxon>Deinococcota</taxon>
        <taxon>Deinococci</taxon>
        <taxon>Thermales</taxon>
        <taxon>Thermaceae</taxon>
        <taxon>Thermus</taxon>
    </lineage>
</organism>
<sequence>MSLPVLRSLTFGGVILPSQEVALARHWFQALRIRPQDPAGLAALVLTGRLNSAQPTAGTGFELDAIAAAVVGGTSLAGGRGTAWGTFLGLTLLPMP</sequence>
<protein>
    <submittedName>
        <fullName evidence="1">Uncharacterized protein</fullName>
    </submittedName>
</protein>